<dbReference type="OrthoDB" id="309640at2759"/>
<gene>
    <name evidence="1" type="ORF">MHI_LOCUS658051</name>
</gene>
<evidence type="ECO:0000313" key="2">
    <source>
        <dbReference type="Proteomes" id="UP000752696"/>
    </source>
</evidence>
<dbReference type="SUPFAM" id="SSF55298">
    <property type="entry name" value="YjgF-like"/>
    <property type="match status" value="1"/>
</dbReference>
<dbReference type="EMBL" id="CAJDYZ010009479">
    <property type="protein sequence ID" value="CAD1476621.1"/>
    <property type="molecule type" value="Genomic_DNA"/>
</dbReference>
<protein>
    <submittedName>
        <fullName evidence="1">Uncharacterized protein</fullName>
    </submittedName>
</protein>
<sequence length="53" mass="5622">QAVLVDHTLYLSGSLGVDIKTGKLVSGGAVEEARQALINMGYILREAGSDYNK</sequence>
<feature type="non-terminal residue" evidence="1">
    <location>
        <position position="53"/>
    </location>
</feature>
<organism evidence="1 2">
    <name type="scientific">Heterotrigona itama</name>
    <dbReference type="NCBI Taxonomy" id="395501"/>
    <lineage>
        <taxon>Eukaryota</taxon>
        <taxon>Metazoa</taxon>
        <taxon>Ecdysozoa</taxon>
        <taxon>Arthropoda</taxon>
        <taxon>Hexapoda</taxon>
        <taxon>Insecta</taxon>
        <taxon>Pterygota</taxon>
        <taxon>Neoptera</taxon>
        <taxon>Endopterygota</taxon>
        <taxon>Hymenoptera</taxon>
        <taxon>Apocrita</taxon>
        <taxon>Aculeata</taxon>
        <taxon>Apoidea</taxon>
        <taxon>Anthophila</taxon>
        <taxon>Apidae</taxon>
        <taxon>Heterotrigona</taxon>
    </lineage>
</organism>
<reference evidence="1" key="1">
    <citation type="submission" date="2020-07" db="EMBL/GenBank/DDBJ databases">
        <authorList>
            <person name="Nazaruddin N."/>
        </authorList>
    </citation>
    <scope>NUCLEOTIDE SEQUENCE</scope>
</reference>
<dbReference type="InterPro" id="IPR006175">
    <property type="entry name" value="YjgF/YER057c/UK114"/>
</dbReference>
<dbReference type="AlphaFoldDB" id="A0A6V7HC85"/>
<keyword evidence="2" id="KW-1185">Reference proteome</keyword>
<evidence type="ECO:0000313" key="1">
    <source>
        <dbReference type="EMBL" id="CAD1476621.1"/>
    </source>
</evidence>
<proteinExistence type="predicted"/>
<accession>A0A6V7HC85</accession>
<dbReference type="Gene3D" id="3.30.1330.40">
    <property type="entry name" value="RutC-like"/>
    <property type="match status" value="1"/>
</dbReference>
<dbReference type="Pfam" id="PF01042">
    <property type="entry name" value="Ribonuc_L-PSP"/>
    <property type="match status" value="1"/>
</dbReference>
<dbReference type="CDD" id="cd00448">
    <property type="entry name" value="YjgF_YER057c_UK114_family"/>
    <property type="match status" value="1"/>
</dbReference>
<name>A0A6V7HC85_9HYME</name>
<feature type="non-terminal residue" evidence="1">
    <location>
        <position position="1"/>
    </location>
</feature>
<dbReference type="Proteomes" id="UP000752696">
    <property type="component" value="Unassembled WGS sequence"/>
</dbReference>
<comment type="caution">
    <text evidence="1">The sequence shown here is derived from an EMBL/GenBank/DDBJ whole genome shotgun (WGS) entry which is preliminary data.</text>
</comment>
<dbReference type="InterPro" id="IPR035959">
    <property type="entry name" value="RutC-like_sf"/>
</dbReference>